<accession>A0A1R3L1Z4</accession>
<comment type="caution">
    <text evidence="2">The sequence shown here is derived from an EMBL/GenBank/DDBJ whole genome shotgun (WGS) entry which is preliminary data.</text>
</comment>
<name>A0A1R3L1Z4_9ROSI</name>
<dbReference type="EMBL" id="AWUE01004498">
    <property type="protein sequence ID" value="OMP13356.1"/>
    <property type="molecule type" value="Genomic_DNA"/>
</dbReference>
<proteinExistence type="predicted"/>
<evidence type="ECO:0000313" key="3">
    <source>
        <dbReference type="Proteomes" id="UP000187203"/>
    </source>
</evidence>
<protein>
    <submittedName>
        <fullName evidence="2">Uncharacterized protein</fullName>
    </submittedName>
</protein>
<feature type="non-terminal residue" evidence="2">
    <location>
        <position position="1"/>
    </location>
</feature>
<sequence length="210" mass="22635">HIRQHGNDGALAVRHYIDGVVTCTGVLPDFQNQIRQPLSSKKLINAVRIAVNRVGKVPAVKFAAVDPRHPDGPTVRAGPQHVRNAGGCVSKGAAILRCCQVQYVAVVIVAEAASLSVQLFSAVPGHLPETHRRGELFPARGGRPHHGSAAGLRYRFHDRRGDSPSRTESPVTARWPSRALAHLSDRLIPQFHSTGADTCRRAPVGCSARQ</sequence>
<dbReference type="AlphaFoldDB" id="A0A1R3L1Z4"/>
<organism evidence="2 3">
    <name type="scientific">Corchorus olitorius</name>
    <dbReference type="NCBI Taxonomy" id="93759"/>
    <lineage>
        <taxon>Eukaryota</taxon>
        <taxon>Viridiplantae</taxon>
        <taxon>Streptophyta</taxon>
        <taxon>Embryophyta</taxon>
        <taxon>Tracheophyta</taxon>
        <taxon>Spermatophyta</taxon>
        <taxon>Magnoliopsida</taxon>
        <taxon>eudicotyledons</taxon>
        <taxon>Gunneridae</taxon>
        <taxon>Pentapetalae</taxon>
        <taxon>rosids</taxon>
        <taxon>malvids</taxon>
        <taxon>Malvales</taxon>
        <taxon>Malvaceae</taxon>
        <taxon>Grewioideae</taxon>
        <taxon>Apeibeae</taxon>
        <taxon>Corchorus</taxon>
    </lineage>
</organism>
<gene>
    <name evidence="2" type="ORF">COLO4_01835</name>
</gene>
<reference evidence="3" key="1">
    <citation type="submission" date="2013-09" db="EMBL/GenBank/DDBJ databases">
        <title>Corchorus olitorius genome sequencing.</title>
        <authorList>
            <person name="Alam M."/>
            <person name="Haque M.S."/>
            <person name="Islam M.S."/>
            <person name="Emdad E.M."/>
            <person name="Islam M.M."/>
            <person name="Ahmed B."/>
            <person name="Halim A."/>
            <person name="Hossen Q.M.M."/>
            <person name="Hossain M.Z."/>
            <person name="Ahmed R."/>
            <person name="Khan M.M."/>
            <person name="Islam R."/>
            <person name="Rashid M.M."/>
            <person name="Khan S.A."/>
            <person name="Rahman M.S."/>
            <person name="Alam M."/>
            <person name="Yahiya A.S."/>
            <person name="Khan M.S."/>
            <person name="Azam M.S."/>
            <person name="Haque T."/>
            <person name="Lashkar M.Z.H."/>
            <person name="Akhand A.I."/>
            <person name="Morshed G."/>
            <person name="Roy S."/>
            <person name="Uddin K.S."/>
            <person name="Rabeya T."/>
            <person name="Hossain A.S."/>
            <person name="Chowdhury A."/>
            <person name="Snigdha A.R."/>
            <person name="Mortoza M.S."/>
            <person name="Matin S.A."/>
            <person name="Hoque S.M.E."/>
            <person name="Islam M.K."/>
            <person name="Roy D.K."/>
            <person name="Haider R."/>
            <person name="Moosa M.M."/>
            <person name="Elias S.M."/>
            <person name="Hasan A.M."/>
            <person name="Jahan S."/>
            <person name="Shafiuddin M."/>
            <person name="Mahmood N."/>
            <person name="Shommy N.S."/>
        </authorList>
    </citation>
    <scope>NUCLEOTIDE SEQUENCE [LARGE SCALE GENOMIC DNA]</scope>
    <source>
        <strain evidence="3">cv. O-4</strain>
    </source>
</reference>
<keyword evidence="3" id="KW-1185">Reference proteome</keyword>
<feature type="region of interest" description="Disordered" evidence="1">
    <location>
        <begin position="138"/>
        <end position="174"/>
    </location>
</feature>
<dbReference type="Proteomes" id="UP000187203">
    <property type="component" value="Unassembled WGS sequence"/>
</dbReference>
<evidence type="ECO:0000313" key="2">
    <source>
        <dbReference type="EMBL" id="OMP13356.1"/>
    </source>
</evidence>
<evidence type="ECO:0000256" key="1">
    <source>
        <dbReference type="SAM" id="MobiDB-lite"/>
    </source>
</evidence>